<feature type="compositionally biased region" description="Basic residues" evidence="1">
    <location>
        <begin position="179"/>
        <end position="189"/>
    </location>
</feature>
<evidence type="ECO:0000313" key="3">
    <source>
        <dbReference type="Proteomes" id="UP001558652"/>
    </source>
</evidence>
<dbReference type="EMBL" id="JBFDAA010000012">
    <property type="protein sequence ID" value="KAL1123535.1"/>
    <property type="molecule type" value="Genomic_DNA"/>
</dbReference>
<gene>
    <name evidence="2" type="ORF">AAG570_002612</name>
</gene>
<keyword evidence="3" id="KW-1185">Reference proteome</keyword>
<feature type="region of interest" description="Disordered" evidence="1">
    <location>
        <begin position="315"/>
        <end position="334"/>
    </location>
</feature>
<dbReference type="AlphaFoldDB" id="A0ABD0Y845"/>
<reference evidence="2 3" key="1">
    <citation type="submission" date="2024-07" db="EMBL/GenBank/DDBJ databases">
        <title>Chromosome-level genome assembly of the water stick insect Ranatra chinensis (Heteroptera: Nepidae).</title>
        <authorList>
            <person name="Liu X."/>
        </authorList>
    </citation>
    <scope>NUCLEOTIDE SEQUENCE [LARGE SCALE GENOMIC DNA]</scope>
    <source>
        <strain evidence="2">Cailab_2021Rc</strain>
        <tissue evidence="2">Muscle</tissue>
    </source>
</reference>
<feature type="region of interest" description="Disordered" evidence="1">
    <location>
        <begin position="108"/>
        <end position="212"/>
    </location>
</feature>
<evidence type="ECO:0000313" key="2">
    <source>
        <dbReference type="EMBL" id="KAL1123535.1"/>
    </source>
</evidence>
<feature type="region of interest" description="Disordered" evidence="1">
    <location>
        <begin position="27"/>
        <end position="64"/>
    </location>
</feature>
<name>A0ABD0Y845_9HEMI</name>
<accession>A0ABD0Y845</accession>
<evidence type="ECO:0000256" key="1">
    <source>
        <dbReference type="SAM" id="MobiDB-lite"/>
    </source>
</evidence>
<comment type="caution">
    <text evidence="2">The sequence shown here is derived from an EMBL/GenBank/DDBJ whole genome shotgun (WGS) entry which is preliminary data.</text>
</comment>
<protein>
    <submittedName>
        <fullName evidence="2">Uncharacterized protein</fullName>
    </submittedName>
</protein>
<feature type="region of interest" description="Disordered" evidence="1">
    <location>
        <begin position="274"/>
        <end position="305"/>
    </location>
</feature>
<feature type="compositionally biased region" description="Polar residues" evidence="1">
    <location>
        <begin position="155"/>
        <end position="174"/>
    </location>
</feature>
<feature type="compositionally biased region" description="Basic and acidic residues" evidence="1">
    <location>
        <begin position="138"/>
        <end position="151"/>
    </location>
</feature>
<dbReference type="Proteomes" id="UP001558652">
    <property type="component" value="Unassembled WGS sequence"/>
</dbReference>
<feature type="compositionally biased region" description="Pro residues" evidence="1">
    <location>
        <begin position="278"/>
        <end position="294"/>
    </location>
</feature>
<sequence>MCPARTGALHHVERYIGSCLISAADTQGGYKEGPRYRGPVHQPPGGRHRRHDPDRQYTPGGWTAGVPLVAVADHARPRHEHDKRPQHEHRSPLSRLAVHTQGAPLIRAGVAPKGGAAGPRTPYDGRVQAKPSHHRRPARPDDKQHQAKEQQQRQPSGDSLSVVSDESSANSENTLPRIIKPRKRRKKDRKPPQPPPPPQAESPVRRPENSAIVTLKPYTPLCYETYEEEPAEEQRAAEKAEAPSSCQCRYCDPAGVIWDVERRCYSPFLTPPAAAAPAPAPPPPPDPRPLPPPSHSGLEFSSEIVTSPNGHRDIEIKFFSSSPPPRDVVVPPPAAPVTPPWPHYNNHHHHIHLWDYTGGFVPEE</sequence>
<proteinExistence type="predicted"/>
<organism evidence="2 3">
    <name type="scientific">Ranatra chinensis</name>
    <dbReference type="NCBI Taxonomy" id="642074"/>
    <lineage>
        <taxon>Eukaryota</taxon>
        <taxon>Metazoa</taxon>
        <taxon>Ecdysozoa</taxon>
        <taxon>Arthropoda</taxon>
        <taxon>Hexapoda</taxon>
        <taxon>Insecta</taxon>
        <taxon>Pterygota</taxon>
        <taxon>Neoptera</taxon>
        <taxon>Paraneoptera</taxon>
        <taxon>Hemiptera</taxon>
        <taxon>Heteroptera</taxon>
        <taxon>Panheteroptera</taxon>
        <taxon>Nepomorpha</taxon>
        <taxon>Nepidae</taxon>
        <taxon>Ranatrinae</taxon>
        <taxon>Ranatra</taxon>
    </lineage>
</organism>
<feature type="compositionally biased region" description="Pro residues" evidence="1">
    <location>
        <begin position="322"/>
        <end position="334"/>
    </location>
</feature>